<dbReference type="EMBL" id="MU857137">
    <property type="protein sequence ID" value="KAK4149654.1"/>
    <property type="molecule type" value="Genomic_DNA"/>
</dbReference>
<dbReference type="Proteomes" id="UP001302745">
    <property type="component" value="Unassembled WGS sequence"/>
</dbReference>
<sequence length="156" mass="17948">MLTLYTETPLLIDLHFTLHWSTTTTTNTSGDGITKTKTNTHTQKFQFPPTTFAANVIADETPELFLHSLDLRCLDRIRAMTRYTVYCFDKPVNYEVERAFLWEGTTRGGRGLAIRGLSAEELGSQLRMVRDRGYRDWVRVDMAVEIEAGEELRRRG</sequence>
<gene>
    <name evidence="1" type="ORF">C8A00DRAFT_46756</name>
</gene>
<protein>
    <submittedName>
        <fullName evidence="1">Uncharacterized protein</fullName>
    </submittedName>
</protein>
<name>A0AAN6VE22_9PEZI</name>
<evidence type="ECO:0000313" key="2">
    <source>
        <dbReference type="Proteomes" id="UP001302745"/>
    </source>
</evidence>
<organism evidence="1 2">
    <name type="scientific">Chaetomidium leptoderma</name>
    <dbReference type="NCBI Taxonomy" id="669021"/>
    <lineage>
        <taxon>Eukaryota</taxon>
        <taxon>Fungi</taxon>
        <taxon>Dikarya</taxon>
        <taxon>Ascomycota</taxon>
        <taxon>Pezizomycotina</taxon>
        <taxon>Sordariomycetes</taxon>
        <taxon>Sordariomycetidae</taxon>
        <taxon>Sordariales</taxon>
        <taxon>Chaetomiaceae</taxon>
        <taxon>Chaetomidium</taxon>
    </lineage>
</organism>
<comment type="caution">
    <text evidence="1">The sequence shown here is derived from an EMBL/GenBank/DDBJ whole genome shotgun (WGS) entry which is preliminary data.</text>
</comment>
<reference evidence="1" key="2">
    <citation type="submission" date="2023-05" db="EMBL/GenBank/DDBJ databases">
        <authorList>
            <consortium name="Lawrence Berkeley National Laboratory"/>
            <person name="Steindorff A."/>
            <person name="Hensen N."/>
            <person name="Bonometti L."/>
            <person name="Westerberg I."/>
            <person name="Brannstrom I.O."/>
            <person name="Guillou S."/>
            <person name="Cros-Aarteil S."/>
            <person name="Calhoun S."/>
            <person name="Haridas S."/>
            <person name="Kuo A."/>
            <person name="Mondo S."/>
            <person name="Pangilinan J."/>
            <person name="Riley R."/>
            <person name="Labutti K."/>
            <person name="Andreopoulos B."/>
            <person name="Lipzen A."/>
            <person name="Chen C."/>
            <person name="Yanf M."/>
            <person name="Daum C."/>
            <person name="Ng V."/>
            <person name="Clum A."/>
            <person name="Ohm R."/>
            <person name="Martin F."/>
            <person name="Silar P."/>
            <person name="Natvig D."/>
            <person name="Lalanne C."/>
            <person name="Gautier V."/>
            <person name="Ament-Velasquez S.L."/>
            <person name="Kruys A."/>
            <person name="Hutchinson M.I."/>
            <person name="Powell A.J."/>
            <person name="Barry K."/>
            <person name="Miller A.N."/>
            <person name="Grigoriev I.V."/>
            <person name="Debuchy R."/>
            <person name="Gladieux P."/>
            <person name="Thoren M.H."/>
            <person name="Johannesson H."/>
        </authorList>
    </citation>
    <scope>NUCLEOTIDE SEQUENCE</scope>
    <source>
        <strain evidence="1">CBS 538.74</strain>
    </source>
</reference>
<keyword evidence="2" id="KW-1185">Reference proteome</keyword>
<evidence type="ECO:0000313" key="1">
    <source>
        <dbReference type="EMBL" id="KAK4149654.1"/>
    </source>
</evidence>
<dbReference type="AlphaFoldDB" id="A0AAN6VE22"/>
<proteinExistence type="predicted"/>
<accession>A0AAN6VE22</accession>
<reference evidence="1" key="1">
    <citation type="journal article" date="2023" name="Mol. Phylogenet. Evol.">
        <title>Genome-scale phylogeny and comparative genomics of the fungal order Sordariales.</title>
        <authorList>
            <person name="Hensen N."/>
            <person name="Bonometti L."/>
            <person name="Westerberg I."/>
            <person name="Brannstrom I.O."/>
            <person name="Guillou S."/>
            <person name="Cros-Aarteil S."/>
            <person name="Calhoun S."/>
            <person name="Haridas S."/>
            <person name="Kuo A."/>
            <person name="Mondo S."/>
            <person name="Pangilinan J."/>
            <person name="Riley R."/>
            <person name="LaButti K."/>
            <person name="Andreopoulos B."/>
            <person name="Lipzen A."/>
            <person name="Chen C."/>
            <person name="Yan M."/>
            <person name="Daum C."/>
            <person name="Ng V."/>
            <person name="Clum A."/>
            <person name="Steindorff A."/>
            <person name="Ohm R.A."/>
            <person name="Martin F."/>
            <person name="Silar P."/>
            <person name="Natvig D.O."/>
            <person name="Lalanne C."/>
            <person name="Gautier V."/>
            <person name="Ament-Velasquez S.L."/>
            <person name="Kruys A."/>
            <person name="Hutchinson M.I."/>
            <person name="Powell A.J."/>
            <person name="Barry K."/>
            <person name="Miller A.N."/>
            <person name="Grigoriev I.V."/>
            <person name="Debuchy R."/>
            <person name="Gladieux P."/>
            <person name="Hiltunen Thoren M."/>
            <person name="Johannesson H."/>
        </authorList>
    </citation>
    <scope>NUCLEOTIDE SEQUENCE</scope>
    <source>
        <strain evidence="1">CBS 538.74</strain>
    </source>
</reference>